<evidence type="ECO:0000313" key="1">
    <source>
        <dbReference type="EMBL" id="DAE12831.1"/>
    </source>
</evidence>
<proteinExistence type="predicted"/>
<organism evidence="1">
    <name type="scientific">Siphoviridae sp. ctOrJ23</name>
    <dbReference type="NCBI Taxonomy" id="2825481"/>
    <lineage>
        <taxon>Viruses</taxon>
        <taxon>Duplodnaviria</taxon>
        <taxon>Heunggongvirae</taxon>
        <taxon>Uroviricota</taxon>
        <taxon>Caudoviricetes</taxon>
    </lineage>
</organism>
<dbReference type="EMBL" id="BK015557">
    <property type="protein sequence ID" value="DAE12831.1"/>
    <property type="molecule type" value="Genomic_DNA"/>
</dbReference>
<protein>
    <submittedName>
        <fullName evidence="1">Uncharacterized protein</fullName>
    </submittedName>
</protein>
<sequence>MATKKIEMEQITLDLQKLKEAEKQYILGFIAGLESAKSENEPKPPKAS</sequence>
<accession>A0A8S5Q0G8</accession>
<name>A0A8S5Q0G8_9CAUD</name>
<reference evidence="1" key="1">
    <citation type="journal article" date="2021" name="Proc. Natl. Acad. Sci. U.S.A.">
        <title>A Catalog of Tens of Thousands of Viruses from Human Metagenomes Reveals Hidden Associations with Chronic Diseases.</title>
        <authorList>
            <person name="Tisza M.J."/>
            <person name="Buck C.B."/>
        </authorList>
    </citation>
    <scope>NUCLEOTIDE SEQUENCE</scope>
    <source>
        <strain evidence="1">CtOrJ23</strain>
    </source>
</reference>